<comment type="subcellular location">
    <subcellularLocation>
        <location evidence="1">Nucleus</location>
    </subcellularLocation>
</comment>
<evidence type="ECO:0000313" key="11">
    <source>
        <dbReference type="EMBL" id="RWS15495.1"/>
    </source>
</evidence>
<dbReference type="EMBL" id="NCKU01000442">
    <property type="protein sequence ID" value="RWS15513.1"/>
    <property type="molecule type" value="Genomic_DNA"/>
</dbReference>
<evidence type="ECO:0000256" key="1">
    <source>
        <dbReference type="ARBA" id="ARBA00004123"/>
    </source>
</evidence>
<evidence type="ECO:0000256" key="4">
    <source>
        <dbReference type="ARBA" id="ARBA00022771"/>
    </source>
</evidence>
<dbReference type="PROSITE" id="PS00028">
    <property type="entry name" value="ZINC_FINGER_C2H2_1"/>
    <property type="match status" value="5"/>
</dbReference>
<dbReference type="InterPro" id="IPR013087">
    <property type="entry name" value="Znf_C2H2_type"/>
</dbReference>
<dbReference type="EMBL" id="NCKU01000444">
    <property type="protein sequence ID" value="RWS15484.1"/>
    <property type="molecule type" value="Genomic_DNA"/>
</dbReference>
<dbReference type="SUPFAM" id="SSF57667">
    <property type="entry name" value="beta-beta-alpha zinc fingers"/>
    <property type="match status" value="1"/>
</dbReference>
<dbReference type="InterPro" id="IPR050888">
    <property type="entry name" value="ZnF_C2H2-type_TF"/>
</dbReference>
<dbReference type="SMART" id="SM00355">
    <property type="entry name" value="ZnF_C2H2"/>
    <property type="match status" value="6"/>
</dbReference>
<dbReference type="AlphaFoldDB" id="A0A3S3P5S0"/>
<feature type="compositionally biased region" description="Low complexity" evidence="8">
    <location>
        <begin position="679"/>
        <end position="701"/>
    </location>
</feature>
<keyword evidence="6" id="KW-0539">Nucleus</keyword>
<feature type="region of interest" description="Disordered" evidence="8">
    <location>
        <begin position="671"/>
        <end position="701"/>
    </location>
</feature>
<dbReference type="Proteomes" id="UP000285301">
    <property type="component" value="Unassembled WGS sequence"/>
</dbReference>
<protein>
    <recommendedName>
        <fullName evidence="9">C2H2-type domain-containing protein</fullName>
    </recommendedName>
</protein>
<evidence type="ECO:0000259" key="9">
    <source>
        <dbReference type="PROSITE" id="PS50157"/>
    </source>
</evidence>
<gene>
    <name evidence="10" type="ORF">B4U79_00302</name>
    <name evidence="11" type="ORF">B4U79_01887</name>
    <name evidence="12" type="ORF">B4U79_15285</name>
</gene>
<dbReference type="PANTHER" id="PTHR24406">
    <property type="entry name" value="TRANSCRIPTIONAL REPRESSOR CTCFL-RELATED"/>
    <property type="match status" value="1"/>
</dbReference>
<evidence type="ECO:0000313" key="12">
    <source>
        <dbReference type="EMBL" id="RWS15513.1"/>
    </source>
</evidence>
<evidence type="ECO:0000256" key="5">
    <source>
        <dbReference type="ARBA" id="ARBA00022833"/>
    </source>
</evidence>
<keyword evidence="5" id="KW-0862">Zinc</keyword>
<sequence>MEASMINVSSPDTGYIADRGKGDHHLQTTVTITALPSSPETVSSSGLRVAPKRVAVSAGKDQQQKKTTETVVYKLRQNSHKNSDLSSGSGEKNLQFTIIRNKNSVVNNSAMESNRSHFQRHFGNIFDDEEMVKLSINQEEDLNTEYFCIFCDSTFKDKEEARRHYQKHVNYYPMMCSLCGEGLTDMQEFLKHHTEEHPDANKGRYKRREQPIVDKWINGFLYAQATVIRAFPAREQCPVCERVFTEEQIKAARPRRCTVNRKIDHVHRHLCYLPYECIRCKEEGKEFVVAYFESKAHSHIKLKHPEIDDTESRWFVFQKTISIPKLDEYIAGFFTQYGISMEYERRPVKKQCRETFSSPDFLSVYNNSTISNSVINQADKLNSGTMIIISQSSQIEKKDTSSARNNDGVIILDDIEDDNTASGSSSFQISNSDNPDAMIVEVSPSHADYLKMGEDSRNPIEYFCIFCSVKLASKLEAYPHYGEHLGYKPVACLLCENRFHDIEEFTTHHQFCHPETIDLMYEIREDQNVEKWVDEFLDSQQNSSTQQLTLSCSCAACCPVCDRLRGNLPLTQCVSHSDVDFSDHIHQHLIYFTYECSLCKKFGRTTRVPNLDSIAMSHMKEQHMIPETNVYQLSRTFPKTLTIPKLDKFIAESVQKKRNLEKKWKTKPDSSSIVITSQGSNGVSDASSNSGSSKTAQSQSNLLKGVAHVRVEGGRVVNLPSSISIRAIQQKHQKQTIDLNKHSLKGDTLKGEGITAVPALRFYVKCLHCNIELPSRKQLKIHHRQEHPGLSMACFTTPKSMLSLGSS</sequence>
<organism evidence="12 13">
    <name type="scientific">Dinothrombium tinctorium</name>
    <dbReference type="NCBI Taxonomy" id="1965070"/>
    <lineage>
        <taxon>Eukaryota</taxon>
        <taxon>Metazoa</taxon>
        <taxon>Ecdysozoa</taxon>
        <taxon>Arthropoda</taxon>
        <taxon>Chelicerata</taxon>
        <taxon>Arachnida</taxon>
        <taxon>Acari</taxon>
        <taxon>Acariformes</taxon>
        <taxon>Trombidiformes</taxon>
        <taxon>Prostigmata</taxon>
        <taxon>Anystina</taxon>
        <taxon>Parasitengona</taxon>
        <taxon>Trombidioidea</taxon>
        <taxon>Trombidiidae</taxon>
        <taxon>Dinothrombium</taxon>
    </lineage>
</organism>
<dbReference type="Gene3D" id="3.30.160.60">
    <property type="entry name" value="Classic Zinc Finger"/>
    <property type="match status" value="1"/>
</dbReference>
<dbReference type="GO" id="GO:0005634">
    <property type="term" value="C:nucleus"/>
    <property type="evidence" value="ECO:0007669"/>
    <property type="project" value="UniProtKB-SubCell"/>
</dbReference>
<reference evidence="12" key="2">
    <citation type="submission" date="2018-11" db="EMBL/GenBank/DDBJ databases">
        <title>Trombidioid mite genomics.</title>
        <authorList>
            <person name="Dong X."/>
        </authorList>
    </citation>
    <scope>NUCLEOTIDE SEQUENCE</scope>
    <source>
        <strain evidence="12">UoL-WK</strain>
    </source>
</reference>
<feature type="domain" description="C2H2-type" evidence="9">
    <location>
        <begin position="146"/>
        <end position="173"/>
    </location>
</feature>
<name>A0A3S3P5S0_9ACAR</name>
<keyword evidence="3" id="KW-0677">Repeat</keyword>
<dbReference type="InterPro" id="IPR036236">
    <property type="entry name" value="Znf_C2H2_sf"/>
</dbReference>
<evidence type="ECO:0000313" key="13">
    <source>
        <dbReference type="Proteomes" id="UP000285301"/>
    </source>
</evidence>
<evidence type="ECO:0000256" key="8">
    <source>
        <dbReference type="SAM" id="MobiDB-lite"/>
    </source>
</evidence>
<evidence type="ECO:0000256" key="3">
    <source>
        <dbReference type="ARBA" id="ARBA00022737"/>
    </source>
</evidence>
<keyword evidence="2" id="KW-0479">Metal-binding</keyword>
<dbReference type="GO" id="GO:0008270">
    <property type="term" value="F:zinc ion binding"/>
    <property type="evidence" value="ECO:0007669"/>
    <property type="project" value="UniProtKB-KW"/>
</dbReference>
<keyword evidence="4 7" id="KW-0863">Zinc-finger</keyword>
<dbReference type="PROSITE" id="PS50157">
    <property type="entry name" value="ZINC_FINGER_C2H2_2"/>
    <property type="match status" value="1"/>
</dbReference>
<dbReference type="EMBL" id="NCKU01000443">
    <property type="protein sequence ID" value="RWS15495.1"/>
    <property type="molecule type" value="Genomic_DNA"/>
</dbReference>
<evidence type="ECO:0000256" key="6">
    <source>
        <dbReference type="ARBA" id="ARBA00023242"/>
    </source>
</evidence>
<evidence type="ECO:0000256" key="7">
    <source>
        <dbReference type="PROSITE-ProRule" id="PRU00042"/>
    </source>
</evidence>
<dbReference type="STRING" id="1965070.A0A3S3P5S0"/>
<accession>A0A3S3P5S0</accession>
<reference evidence="12 13" key="1">
    <citation type="journal article" date="2018" name="Gigascience">
        <title>Genomes of trombidid mites reveal novel predicted allergens and laterally-transferred genes associated with secondary metabolism.</title>
        <authorList>
            <person name="Dong X."/>
            <person name="Chaisiri K."/>
            <person name="Xia D."/>
            <person name="Armstrong S.D."/>
            <person name="Fang Y."/>
            <person name="Donnelly M.J."/>
            <person name="Kadowaki T."/>
            <person name="McGarry J.W."/>
            <person name="Darby A.C."/>
            <person name="Makepeace B.L."/>
        </authorList>
    </citation>
    <scope>NUCLEOTIDE SEQUENCE [LARGE SCALE GENOMIC DNA]</scope>
    <source>
        <strain evidence="12">UoL-WK</strain>
    </source>
</reference>
<keyword evidence="13" id="KW-1185">Reference proteome</keyword>
<evidence type="ECO:0000256" key="2">
    <source>
        <dbReference type="ARBA" id="ARBA00022723"/>
    </source>
</evidence>
<proteinExistence type="predicted"/>
<evidence type="ECO:0000313" key="10">
    <source>
        <dbReference type="EMBL" id="RWS15484.1"/>
    </source>
</evidence>
<comment type="caution">
    <text evidence="12">The sequence shown here is derived from an EMBL/GenBank/DDBJ whole genome shotgun (WGS) entry which is preliminary data.</text>
</comment>
<dbReference type="OrthoDB" id="6508705at2759"/>